<feature type="region of interest" description="Disordered" evidence="1">
    <location>
        <begin position="1"/>
        <end position="71"/>
    </location>
</feature>
<name>A0A0G4IDQ5_9ALVE</name>
<organism evidence="2">
    <name type="scientific">Chromera velia CCMP2878</name>
    <dbReference type="NCBI Taxonomy" id="1169474"/>
    <lineage>
        <taxon>Eukaryota</taxon>
        <taxon>Sar</taxon>
        <taxon>Alveolata</taxon>
        <taxon>Colpodellida</taxon>
        <taxon>Chromeraceae</taxon>
        <taxon>Chromera</taxon>
    </lineage>
</organism>
<dbReference type="VEuPathDB" id="CryptoDB:Cvel_2336"/>
<feature type="compositionally biased region" description="Basic and acidic residues" evidence="1">
    <location>
        <begin position="312"/>
        <end position="329"/>
    </location>
</feature>
<dbReference type="EMBL" id="CDMZ01005854">
    <property type="protein sequence ID" value="CEM55228.1"/>
    <property type="molecule type" value="Genomic_DNA"/>
</dbReference>
<evidence type="ECO:0000256" key="1">
    <source>
        <dbReference type="SAM" id="MobiDB-lite"/>
    </source>
</evidence>
<feature type="compositionally biased region" description="Basic and acidic residues" evidence="1">
    <location>
        <begin position="9"/>
        <end position="21"/>
    </location>
</feature>
<gene>
    <name evidence="2" type="ORF">Cvel_2336</name>
</gene>
<dbReference type="AlphaFoldDB" id="A0A0G4IDQ5"/>
<feature type="compositionally biased region" description="Low complexity" evidence="1">
    <location>
        <begin position="701"/>
        <end position="710"/>
    </location>
</feature>
<feature type="region of interest" description="Disordered" evidence="1">
    <location>
        <begin position="924"/>
        <end position="945"/>
    </location>
</feature>
<feature type="region of interest" description="Disordered" evidence="1">
    <location>
        <begin position="552"/>
        <end position="629"/>
    </location>
</feature>
<feature type="compositionally biased region" description="Polar residues" evidence="1">
    <location>
        <begin position="449"/>
        <end position="463"/>
    </location>
</feature>
<accession>A0A0G4IDQ5</accession>
<protein>
    <submittedName>
        <fullName evidence="2">Uncharacterized protein</fullName>
    </submittedName>
</protein>
<feature type="compositionally biased region" description="Basic residues" evidence="1">
    <location>
        <begin position="223"/>
        <end position="239"/>
    </location>
</feature>
<feature type="compositionally biased region" description="Low complexity" evidence="1">
    <location>
        <begin position="240"/>
        <end position="255"/>
    </location>
</feature>
<feature type="compositionally biased region" description="Basic and acidic residues" evidence="1">
    <location>
        <begin position="686"/>
        <end position="695"/>
    </location>
</feature>
<proteinExistence type="predicted"/>
<feature type="compositionally biased region" description="Low complexity" evidence="1">
    <location>
        <begin position="275"/>
        <end position="286"/>
    </location>
</feature>
<feature type="region of interest" description="Disordered" evidence="1">
    <location>
        <begin position="682"/>
        <end position="718"/>
    </location>
</feature>
<reference evidence="2" key="1">
    <citation type="submission" date="2014-11" db="EMBL/GenBank/DDBJ databases">
        <authorList>
            <person name="Otto D Thomas"/>
            <person name="Naeem Raeece"/>
        </authorList>
    </citation>
    <scope>NUCLEOTIDE SEQUENCE</scope>
</reference>
<sequence>MTGEGSGPGKEKRQGDAERPDAPSLSLPLPLHGGVGIVESDREGSGRGGGGGSLNLALTAGEKRSHSILPPCDEMPLPSYGEGRAFPEFPAEESATTRGALEIEGAGEVQGPRREKRAVSLPSFPVSLAFLPSGDLAPLPLTTGCSPSPPGEAGGGFCSGSCSPSTPTSTHTGVTPFMDSLPNIGSLFHRPGRICGSRRCFWYLCRHCHFCEPNPVTAERKAARNKARNAARKERRRQVKAQAQQQTESQQRLQQNPPDLSVTPGLGFLGRRGRGQSLLSSSSISGDTGVFHGPNGPLRNVPNGKEFWGNLEAEKERDGEEEKEKERGISSDTSPFPIPFTPKQQTPLPTQLVLGPLLPDQAKGGSIWAPPPSAFPKLGASLPLPLPRGTSLSAHAGAASSLELEGLKESSHPVQQAEEKRERMWSTCEDMTEAPNTPPPEPDLYPCASTDTSGNSSGVTDTSGKYAREEGTTALLSAASSLPLLPPREPSRLSDILNRPVQGLGWEEGGGRPHNRGGGADNFLFLSLGRRKRSRSVPATVLSSCQTARLIPAVPRPRHQAAVTPARDLEPPPSLSASASAATDKQKKRGAGTKRDQQQGGEREKEEEGGKKGILRRETEGGGWNQGEKLTDSLQHRFCADAPSSVEGGRENAFFAPEFADGNMSQPFEFHLCPSSWAFSPPYSQKQRDRGRVGEQEENASPFSSVSPFFVHPPPPPPPPPPLCFPQCPPADGVPLSVHQQAHAWGKFQRHQQQQGGVGMMHASSSYNFPHASSLVGSGACGLMPPPPPPPDTNYNHIHGCGRATWSPEPVPSSYHHQAVPAFAAPPPPAPGGEIGNLRGGMADCGGTGSSGRRVPLQAGFPSFSFSLCHEAGWGGEREGCEGENERGLNRRVDAFERGRDEFDSCGPEGLPYASFSSSFSFRPSLPNSVSSPPSITSEREEAEEPVPPVEIYAVTSFYDYGLSAEEVRTHKQRLSEFLVTLYPSVKVVVYMTAKYVDLIRSVRDVTKMRVGEVLE</sequence>
<feature type="compositionally biased region" description="Low complexity" evidence="1">
    <location>
        <begin position="924"/>
        <end position="935"/>
    </location>
</feature>
<feature type="region of interest" description="Disordered" evidence="1">
    <location>
        <begin position="219"/>
        <end position="357"/>
    </location>
</feature>
<feature type="compositionally biased region" description="Basic and acidic residues" evidence="1">
    <location>
        <begin position="593"/>
        <end position="620"/>
    </location>
</feature>
<feature type="region of interest" description="Disordered" evidence="1">
    <location>
        <begin position="402"/>
        <end position="465"/>
    </location>
</feature>
<evidence type="ECO:0000313" key="2">
    <source>
        <dbReference type="EMBL" id="CEM55228.1"/>
    </source>
</evidence>
<feature type="compositionally biased region" description="Basic and acidic residues" evidence="1">
    <location>
        <begin position="405"/>
        <end position="424"/>
    </location>
</feature>